<feature type="transmembrane region" description="Helical" evidence="1">
    <location>
        <begin position="12"/>
        <end position="33"/>
    </location>
</feature>
<dbReference type="Pfam" id="PF07963">
    <property type="entry name" value="N_methyl"/>
    <property type="match status" value="1"/>
</dbReference>
<dbReference type="AlphaFoldDB" id="A0A1X9NCG2"/>
<keyword evidence="3" id="KW-1185">Reference proteome</keyword>
<dbReference type="SUPFAM" id="SSF54523">
    <property type="entry name" value="Pili subunits"/>
    <property type="match status" value="1"/>
</dbReference>
<dbReference type="KEGG" id="osg:BST96_12375"/>
<organism evidence="2 3">
    <name type="scientific">Oceanicoccus sagamiensis</name>
    <dbReference type="NCBI Taxonomy" id="716816"/>
    <lineage>
        <taxon>Bacteria</taxon>
        <taxon>Pseudomonadati</taxon>
        <taxon>Pseudomonadota</taxon>
        <taxon>Gammaproteobacteria</taxon>
        <taxon>Cellvibrionales</taxon>
        <taxon>Spongiibacteraceae</taxon>
        <taxon>Oceanicoccus</taxon>
    </lineage>
</organism>
<keyword evidence="1" id="KW-1133">Transmembrane helix</keyword>
<dbReference type="EMBL" id="CP019343">
    <property type="protein sequence ID" value="ARN74841.1"/>
    <property type="molecule type" value="Genomic_DNA"/>
</dbReference>
<sequence>MTNAYARQISARGFSLIELLVVLLIIGLGFSFANFNVGGNDSYRLLAEAKQFANSSALIAEEAILSNQQWGVDIYRQPSDDNDGYNLEQFGYRWLVRNKEGDWELANSSNDKVDFLFSPGIGVRLELEGSAEEVEILFKRVVKERTSVFDQQESITEQLSDTEEEQQEPLLPALWLLSSGEISAFSMVLYDATNPDNQVEIKGDELGRITVVTGLEDEE</sequence>
<proteinExistence type="predicted"/>
<gene>
    <name evidence="2" type="ORF">BST96_12375</name>
</gene>
<reference evidence="2 3" key="1">
    <citation type="submission" date="2016-11" db="EMBL/GenBank/DDBJ databases">
        <title>Trade-off between light-utilization and light-protection in marine flavobacteria.</title>
        <authorList>
            <person name="Kumagai Y."/>
        </authorList>
    </citation>
    <scope>NUCLEOTIDE SEQUENCE [LARGE SCALE GENOMIC DNA]</scope>
    <source>
        <strain evidence="2 3">NBRC 107125</strain>
    </source>
</reference>
<dbReference type="InterPro" id="IPR012902">
    <property type="entry name" value="N_methyl_site"/>
</dbReference>
<protein>
    <recommendedName>
        <fullName evidence="4">Type II secretion system protein H</fullName>
    </recommendedName>
</protein>
<dbReference type="Proteomes" id="UP000193450">
    <property type="component" value="Chromosome"/>
</dbReference>
<keyword evidence="1" id="KW-0472">Membrane</keyword>
<accession>A0A1X9NCG2</accession>
<evidence type="ECO:0008006" key="4">
    <source>
        <dbReference type="Google" id="ProtNLM"/>
    </source>
</evidence>
<name>A0A1X9NCG2_9GAMM</name>
<dbReference type="NCBIfam" id="TIGR02532">
    <property type="entry name" value="IV_pilin_GFxxxE"/>
    <property type="match status" value="1"/>
</dbReference>
<evidence type="ECO:0000256" key="1">
    <source>
        <dbReference type="SAM" id="Phobius"/>
    </source>
</evidence>
<keyword evidence="1" id="KW-0812">Transmembrane</keyword>
<dbReference type="STRING" id="716816.BST96_12375"/>
<dbReference type="Gene3D" id="3.55.40.10">
    <property type="entry name" value="minor pseudopilin epsh domain"/>
    <property type="match status" value="1"/>
</dbReference>
<evidence type="ECO:0000313" key="3">
    <source>
        <dbReference type="Proteomes" id="UP000193450"/>
    </source>
</evidence>
<dbReference type="InterPro" id="IPR045584">
    <property type="entry name" value="Pilin-like"/>
</dbReference>
<evidence type="ECO:0000313" key="2">
    <source>
        <dbReference type="EMBL" id="ARN74841.1"/>
    </source>
</evidence>